<accession>A0A2H3G8Q3</accession>
<reference evidence="3 4" key="3">
    <citation type="journal article" date="2017" name="Sci. Rep.">
        <title>A mobile pathogenicity chromosome in Fusarium oxysporum for infection of multiple cucurbit species.</title>
        <authorList>
            <person name="van Dam P."/>
            <person name="Fokkens L."/>
            <person name="Ayukawa Y."/>
            <person name="van der Gragt M."/>
            <person name="Ter Horst A."/>
            <person name="Brankovics B."/>
            <person name="Houterman P.M."/>
            <person name="Arie T."/>
            <person name="Rep M."/>
        </authorList>
    </citation>
    <scope>NUCLEOTIDE SEQUENCE [LARGE SCALE GENOMIC DNA]</scope>
    <source>
        <strain evidence="3 4">Forc016</strain>
    </source>
</reference>
<dbReference type="EMBL" id="MABQ02000021">
    <property type="protein sequence ID" value="PCD20148.1"/>
    <property type="molecule type" value="Genomic_DNA"/>
</dbReference>
<evidence type="ECO:0000256" key="1">
    <source>
        <dbReference type="SAM" id="Phobius"/>
    </source>
</evidence>
<protein>
    <submittedName>
        <fullName evidence="3">Uncharacterized protein</fullName>
    </submittedName>
</protein>
<dbReference type="EMBL" id="MABQ02000013">
    <property type="protein sequence ID" value="PCD21459.1"/>
    <property type="molecule type" value="Genomic_DNA"/>
</dbReference>
<evidence type="ECO:0000313" key="3">
    <source>
        <dbReference type="EMBL" id="PCD21459.1"/>
    </source>
</evidence>
<gene>
    <name evidence="3" type="ORF">AU210_016421</name>
    <name evidence="2" type="ORF">AU210_016723</name>
</gene>
<keyword evidence="1" id="KW-0472">Membrane</keyword>
<organism evidence="3 4">
    <name type="scientific">Fusarium oxysporum f. sp. radicis-cucumerinum</name>
    <dbReference type="NCBI Taxonomy" id="327505"/>
    <lineage>
        <taxon>Eukaryota</taxon>
        <taxon>Fungi</taxon>
        <taxon>Dikarya</taxon>
        <taxon>Ascomycota</taxon>
        <taxon>Pezizomycotina</taxon>
        <taxon>Sordariomycetes</taxon>
        <taxon>Hypocreomycetidae</taxon>
        <taxon>Hypocreales</taxon>
        <taxon>Nectriaceae</taxon>
        <taxon>Fusarium</taxon>
        <taxon>Fusarium oxysporum species complex</taxon>
    </lineage>
</organism>
<name>A0A2H3G8Q3_FUSOX</name>
<feature type="transmembrane region" description="Helical" evidence="1">
    <location>
        <begin position="77"/>
        <end position="96"/>
    </location>
</feature>
<keyword evidence="1" id="KW-0812">Transmembrane</keyword>
<proteinExistence type="predicted"/>
<dbReference type="AlphaFoldDB" id="A0A2H3G8Q3"/>
<reference evidence="3 4" key="1">
    <citation type="journal article" date="2016" name="Environ. Microbiol.">
        <title>Effector profiles distinguish formae speciales of Fusarium oxysporum.</title>
        <authorList>
            <person name="van Dam P."/>
            <person name="Fokkens L."/>
            <person name="Schmidt S.M."/>
            <person name="Linmans J.H."/>
            <person name="Kistler H.C."/>
            <person name="Ma L.J."/>
            <person name="Rep M."/>
        </authorList>
    </citation>
    <scope>NUCLEOTIDE SEQUENCE [LARGE SCALE GENOMIC DNA]</scope>
    <source>
        <strain evidence="3 4">Forc016</strain>
    </source>
</reference>
<keyword evidence="1" id="KW-1133">Transmembrane helix</keyword>
<comment type="caution">
    <text evidence="3">The sequence shown here is derived from an EMBL/GenBank/DDBJ whole genome shotgun (WGS) entry which is preliminary data.</text>
</comment>
<reference evidence="3" key="2">
    <citation type="submission" date="2016-06" db="EMBL/GenBank/DDBJ databases">
        <authorList>
            <person name="Kjaerup R.B."/>
            <person name="Dalgaard T.S."/>
            <person name="Juul-Madsen H.R."/>
        </authorList>
    </citation>
    <scope>NUCLEOTIDE SEQUENCE</scope>
    <source>
        <strain evidence="3">Forc016</strain>
    </source>
</reference>
<sequence>MAVSLALLTGAASTAISAVLITGIVHCTSRSVEAQYEMADLTMSWIPEFLLQVAALELVSGALLLHTRNLPSEFTAFSTFAVPFLLIALAILSIWARRNISVSIGLHQLAAQDLESQENQKRRLLTKDAAEKESC</sequence>
<evidence type="ECO:0000313" key="4">
    <source>
        <dbReference type="Proteomes" id="UP000219602"/>
    </source>
</evidence>
<dbReference type="Proteomes" id="UP000219602">
    <property type="component" value="Unassembled WGS sequence"/>
</dbReference>
<evidence type="ECO:0000313" key="2">
    <source>
        <dbReference type="EMBL" id="PCD20148.1"/>
    </source>
</evidence>
<feature type="transmembrane region" description="Helical" evidence="1">
    <location>
        <begin position="45"/>
        <end position="65"/>
    </location>
</feature>